<accession>Q73E83</accession>
<dbReference type="Proteomes" id="UP000002527">
    <property type="component" value="Chromosome"/>
</dbReference>
<proteinExistence type="predicted"/>
<sequence>MYACMFKSLCTLLIIEKRMKLVTSFFLLIHIFCTYCS</sequence>
<reference evidence="1 2" key="1">
    <citation type="journal article" date="2004" name="Nucleic Acids Res.">
        <title>The genome sequence of Bacillus cereus ATCC 10987 reveals metabolic adaptations and a large plasmid related to Bacillus anthracis pXO1.</title>
        <authorList>
            <person name="Rasko D.A."/>
            <person name="Ravel J."/>
            <person name="Okstad O.A."/>
            <person name="Helgason E."/>
            <person name="Cer R.Z."/>
            <person name="Jiang L."/>
            <person name="Shores K.A."/>
            <person name="Fouts D.E."/>
            <person name="Tourasse N.J."/>
            <person name="Angiuoli S.V."/>
            <person name="Kolonay J."/>
            <person name="Nelson W.C."/>
            <person name="Kolsto A.-B."/>
            <person name="Fraser C.M."/>
            <person name="Read T.D."/>
        </authorList>
    </citation>
    <scope>NUCLEOTIDE SEQUENCE [LARGE SCALE GENOMIC DNA]</scope>
    <source>
        <strain evidence="2">ATCC 10987 / NRS 248</strain>
    </source>
</reference>
<evidence type="ECO:0000313" key="2">
    <source>
        <dbReference type="Proteomes" id="UP000002527"/>
    </source>
</evidence>
<name>Q73E83_BACC1</name>
<organism evidence="1 2">
    <name type="scientific">Bacillus cereus (strain ATCC 10987 / NRS 248)</name>
    <dbReference type="NCBI Taxonomy" id="222523"/>
    <lineage>
        <taxon>Bacteria</taxon>
        <taxon>Bacillati</taxon>
        <taxon>Bacillota</taxon>
        <taxon>Bacilli</taxon>
        <taxon>Bacillales</taxon>
        <taxon>Bacillaceae</taxon>
        <taxon>Bacillus</taxon>
        <taxon>Bacillus cereus group</taxon>
    </lineage>
</organism>
<dbReference type="EMBL" id="AE017194">
    <property type="protein sequence ID" value="AAS39411.1"/>
    <property type="molecule type" value="Genomic_DNA"/>
</dbReference>
<dbReference type="KEGG" id="bca:BCE_0476"/>
<gene>
    <name evidence="1" type="ordered locus">BCE_0476</name>
</gene>
<evidence type="ECO:0000313" key="1">
    <source>
        <dbReference type="EMBL" id="AAS39411.1"/>
    </source>
</evidence>
<protein>
    <submittedName>
        <fullName evidence="1">Uncharacterized protein</fullName>
    </submittedName>
</protein>
<dbReference type="HOGENOM" id="CLU_3339585_0_0_9"/>
<dbReference type="AlphaFoldDB" id="Q73E83"/>